<dbReference type="InterPro" id="IPR050221">
    <property type="entry name" value="26S_Proteasome_ATPase"/>
</dbReference>
<proteinExistence type="inferred from homology"/>
<dbReference type="CDD" id="cd19481">
    <property type="entry name" value="RecA-like_protease"/>
    <property type="match status" value="1"/>
</dbReference>
<evidence type="ECO:0000256" key="1">
    <source>
        <dbReference type="ARBA" id="ARBA00006914"/>
    </source>
</evidence>
<gene>
    <name evidence="6" type="ORF">J4G45_06295</name>
</gene>
<evidence type="ECO:0000313" key="6">
    <source>
        <dbReference type="EMBL" id="QTD62959.1"/>
    </source>
</evidence>
<dbReference type="GO" id="GO:0005524">
    <property type="term" value="F:ATP binding"/>
    <property type="evidence" value="ECO:0007669"/>
    <property type="project" value="UniProtKB-KW"/>
</dbReference>
<dbReference type="Proteomes" id="UP000663954">
    <property type="component" value="Chromosome"/>
</dbReference>
<dbReference type="Pfam" id="PF00004">
    <property type="entry name" value="AAA"/>
    <property type="match status" value="1"/>
</dbReference>
<evidence type="ECO:0000259" key="5">
    <source>
        <dbReference type="SMART" id="SM00382"/>
    </source>
</evidence>
<dbReference type="EMBL" id="CP071770">
    <property type="protein sequence ID" value="QTD62959.1"/>
    <property type="molecule type" value="Genomic_DNA"/>
</dbReference>
<evidence type="ECO:0000256" key="4">
    <source>
        <dbReference type="SAM" id="Coils"/>
    </source>
</evidence>
<keyword evidence="4" id="KW-0175">Coiled coil</keyword>
<sequence length="348" mass="39090">MIKEIFNVGNGKQISNIEDNIVSLEKARERLQKFQTEREENSIVEHPSEKEETLNSVFQIVQPIVTLDNDVILSIATRVQLDEGLAKLKFHKTIYEDWNFGSVDKQGRSVILNFYGAPGTGKTLTAEAFAGSLGKPIIKLGIAELESKFMGETSKNIQAVFKVATEQDAVLFFDEADTLLGKRLSSVTQGIDNEVNAMRSTLLIELERFNGIAIFATNFAKNYDEAFRSRISHHIHFDLPDLEARKKLWAKMLVDQIPLLEPKDEFIQTASDLSDGFSGREIRTCMRLVLPKALLEAEKNQEDPKVKLEQLQEVIHRIKQAKVEVANSETKLSAKEISTAKSLLGVSK</sequence>
<feature type="domain" description="AAA+ ATPase" evidence="5">
    <location>
        <begin position="108"/>
        <end position="241"/>
    </location>
</feature>
<dbReference type="InterPro" id="IPR003593">
    <property type="entry name" value="AAA+_ATPase"/>
</dbReference>
<dbReference type="PANTHER" id="PTHR23073">
    <property type="entry name" value="26S PROTEASOME REGULATORY SUBUNIT"/>
    <property type="match status" value="1"/>
</dbReference>
<accession>A0ABX7TGV5</accession>
<dbReference type="Gene3D" id="1.10.8.60">
    <property type="match status" value="1"/>
</dbReference>
<keyword evidence="7" id="KW-1185">Reference proteome</keyword>
<dbReference type="SMART" id="SM00382">
    <property type="entry name" value="AAA"/>
    <property type="match status" value="1"/>
</dbReference>
<comment type="similarity">
    <text evidence="1">Belongs to the AAA ATPase family.</text>
</comment>
<dbReference type="Gene3D" id="3.40.50.300">
    <property type="entry name" value="P-loop containing nucleotide triphosphate hydrolases"/>
    <property type="match status" value="1"/>
</dbReference>
<dbReference type="InterPro" id="IPR027417">
    <property type="entry name" value="P-loop_NTPase"/>
</dbReference>
<organism evidence="6 7">
    <name type="scientific">Acinetobacter towneri</name>
    <dbReference type="NCBI Taxonomy" id="202956"/>
    <lineage>
        <taxon>Bacteria</taxon>
        <taxon>Pseudomonadati</taxon>
        <taxon>Pseudomonadota</taxon>
        <taxon>Gammaproteobacteria</taxon>
        <taxon>Moraxellales</taxon>
        <taxon>Moraxellaceae</taxon>
        <taxon>Acinetobacter</taxon>
    </lineage>
</organism>
<feature type="coiled-coil region" evidence="4">
    <location>
        <begin position="14"/>
        <end position="44"/>
    </location>
</feature>
<dbReference type="SUPFAM" id="SSF52540">
    <property type="entry name" value="P-loop containing nucleoside triphosphate hydrolases"/>
    <property type="match status" value="1"/>
</dbReference>
<keyword evidence="2" id="KW-0547">Nucleotide-binding</keyword>
<keyword evidence="3 6" id="KW-0067">ATP-binding</keyword>
<reference evidence="6 7" key="1">
    <citation type="journal article" date="2020" name="Front. Cell. Infect. Microbiol.">
        <title>Characterization of Three Porcine Acinetobacter towneri Strains Co-Harboring tet(X3) and bla OXA-58.</title>
        <authorList>
            <person name="Ma J."/>
            <person name="Wang J."/>
            <person name="Feng J."/>
            <person name="Liu Y."/>
            <person name="Yang B."/>
            <person name="Li R."/>
            <person name="Bai L."/>
            <person name="He T."/>
            <person name="Wang X."/>
            <person name="Yang Z."/>
        </authorList>
    </citation>
    <scope>NUCLEOTIDE SEQUENCE [LARGE SCALE GENOMIC DNA]</scope>
    <source>
        <strain evidence="6 7">GX5</strain>
    </source>
</reference>
<protein>
    <submittedName>
        <fullName evidence="6">ATP-binding protein</fullName>
    </submittedName>
</protein>
<evidence type="ECO:0000313" key="7">
    <source>
        <dbReference type="Proteomes" id="UP000663954"/>
    </source>
</evidence>
<name>A0ABX7TGV5_9GAMM</name>
<evidence type="ECO:0000256" key="2">
    <source>
        <dbReference type="ARBA" id="ARBA00022741"/>
    </source>
</evidence>
<evidence type="ECO:0000256" key="3">
    <source>
        <dbReference type="ARBA" id="ARBA00022840"/>
    </source>
</evidence>
<dbReference type="InterPro" id="IPR003959">
    <property type="entry name" value="ATPase_AAA_core"/>
</dbReference>